<name>A0A9P1CY02_9DINO</name>
<protein>
    <submittedName>
        <fullName evidence="2">Uncharacterized protein</fullName>
    </submittedName>
</protein>
<evidence type="ECO:0000313" key="2">
    <source>
        <dbReference type="EMBL" id="CAI3999436.1"/>
    </source>
</evidence>
<gene>
    <name evidence="2" type="ORF">C1SCF055_LOCUS25632</name>
</gene>
<evidence type="ECO:0000256" key="1">
    <source>
        <dbReference type="SAM" id="SignalP"/>
    </source>
</evidence>
<accession>A0A9P1CY02</accession>
<comment type="caution">
    <text evidence="2">The sequence shown here is derived from an EMBL/GenBank/DDBJ whole genome shotgun (WGS) entry which is preliminary data.</text>
</comment>
<evidence type="ECO:0000313" key="4">
    <source>
        <dbReference type="Proteomes" id="UP001152797"/>
    </source>
</evidence>
<dbReference type="EMBL" id="CAMXCT030002630">
    <property type="protein sequence ID" value="CAL4786748.1"/>
    <property type="molecule type" value="Genomic_DNA"/>
</dbReference>
<dbReference type="AlphaFoldDB" id="A0A9P1CY02"/>
<proteinExistence type="predicted"/>
<dbReference type="EMBL" id="CAMXCT020002630">
    <property type="protein sequence ID" value="CAL1152811.1"/>
    <property type="molecule type" value="Genomic_DNA"/>
</dbReference>
<keyword evidence="4" id="KW-1185">Reference proteome</keyword>
<feature type="signal peptide" evidence="1">
    <location>
        <begin position="1"/>
        <end position="18"/>
    </location>
</feature>
<feature type="chain" id="PRO_5043270871" evidence="1">
    <location>
        <begin position="19"/>
        <end position="270"/>
    </location>
</feature>
<dbReference type="Proteomes" id="UP001152797">
    <property type="component" value="Unassembled WGS sequence"/>
</dbReference>
<organism evidence="2">
    <name type="scientific">Cladocopium goreaui</name>
    <dbReference type="NCBI Taxonomy" id="2562237"/>
    <lineage>
        <taxon>Eukaryota</taxon>
        <taxon>Sar</taxon>
        <taxon>Alveolata</taxon>
        <taxon>Dinophyceae</taxon>
        <taxon>Suessiales</taxon>
        <taxon>Symbiodiniaceae</taxon>
        <taxon>Cladocopium</taxon>
    </lineage>
</organism>
<reference evidence="2" key="1">
    <citation type="submission" date="2022-10" db="EMBL/GenBank/DDBJ databases">
        <authorList>
            <person name="Chen Y."/>
            <person name="Dougan E. K."/>
            <person name="Chan C."/>
            <person name="Rhodes N."/>
            <person name="Thang M."/>
        </authorList>
    </citation>
    <scope>NUCLEOTIDE SEQUENCE</scope>
</reference>
<sequence>MMLWVLLSLQPFVSLCEGCVSETCGLPPQPEASDAFASIQVMGKQTTKNELDDKVVVEHIYKLNEDGTVTIIFKYEDGTEEVFDVLDPNSPGLLQEQSTQEGFPWKKIWKIKKIKEALERRRQDPSSSCTSGDFSFSFPNTPIPIGPGGTDLLLGDVGGLVTGCISGLSCNNESKATSVRVLTNEAGFGLGEYVSDDQFVLQIFNVSAECEIVAFTTFLSFPQPPKSNNLLQLLLDFLGPTPCAGLFTLGSNGSVGVGGCSDQVKFQYIP</sequence>
<dbReference type="EMBL" id="CAMXCT010002630">
    <property type="protein sequence ID" value="CAI3999436.1"/>
    <property type="molecule type" value="Genomic_DNA"/>
</dbReference>
<reference evidence="3" key="2">
    <citation type="submission" date="2024-04" db="EMBL/GenBank/DDBJ databases">
        <authorList>
            <person name="Chen Y."/>
            <person name="Shah S."/>
            <person name="Dougan E. K."/>
            <person name="Thang M."/>
            <person name="Chan C."/>
        </authorList>
    </citation>
    <scope>NUCLEOTIDE SEQUENCE [LARGE SCALE GENOMIC DNA]</scope>
</reference>
<keyword evidence="1" id="KW-0732">Signal</keyword>
<evidence type="ECO:0000313" key="3">
    <source>
        <dbReference type="EMBL" id="CAL1152811.1"/>
    </source>
</evidence>